<evidence type="ECO:0000256" key="1">
    <source>
        <dbReference type="ARBA" id="ARBA00007274"/>
    </source>
</evidence>
<dbReference type="PANTHER" id="PTHR43300">
    <property type="entry name" value="ACETYLTRANSFERASE"/>
    <property type="match status" value="1"/>
</dbReference>
<organism evidence="2">
    <name type="scientific">uncultured Sulfurovum sp</name>
    <dbReference type="NCBI Taxonomy" id="269237"/>
    <lineage>
        <taxon>Bacteria</taxon>
        <taxon>Pseudomonadati</taxon>
        <taxon>Campylobacterota</taxon>
        <taxon>Epsilonproteobacteria</taxon>
        <taxon>Campylobacterales</taxon>
        <taxon>Sulfurovaceae</taxon>
        <taxon>Sulfurovum</taxon>
        <taxon>environmental samples</taxon>
    </lineage>
</organism>
<dbReference type="EMBL" id="CACVAZ010000022">
    <property type="protein sequence ID" value="CAA6805000.1"/>
    <property type="molecule type" value="Genomic_DNA"/>
</dbReference>
<evidence type="ECO:0000313" key="2">
    <source>
        <dbReference type="EMBL" id="CAA6805000.1"/>
    </source>
</evidence>
<dbReference type="InterPro" id="IPR050179">
    <property type="entry name" value="Trans_hexapeptide_repeat"/>
</dbReference>
<dbReference type="Gene3D" id="2.160.10.10">
    <property type="entry name" value="Hexapeptide repeat proteins"/>
    <property type="match status" value="1"/>
</dbReference>
<dbReference type="AlphaFoldDB" id="A0A6S6SQQ8"/>
<dbReference type="InterPro" id="IPR011004">
    <property type="entry name" value="Trimer_LpxA-like_sf"/>
</dbReference>
<dbReference type="InterPro" id="IPR001451">
    <property type="entry name" value="Hexapep"/>
</dbReference>
<dbReference type="PANTHER" id="PTHR43300:SF6">
    <property type="entry name" value="ACETYLTRANSFERASE YVOF-RELATED"/>
    <property type="match status" value="1"/>
</dbReference>
<dbReference type="SUPFAM" id="SSF51161">
    <property type="entry name" value="Trimeric LpxA-like enzymes"/>
    <property type="match status" value="1"/>
</dbReference>
<evidence type="ECO:0008006" key="3">
    <source>
        <dbReference type="Google" id="ProtNLM"/>
    </source>
</evidence>
<name>A0A6S6SQQ8_9BACT</name>
<sequence>MMLLKKIFNKFYRYYLNLFYKTIKLDKSSTIDYRSEIESKSNIIIGKKSILYKSITIYKKNESLFKMGSESHVAPYGYFLMDKYNITLGNRVVIAKNCSFFCVSNAIPIDNSLFKDTYVQGDIVVGNNVFIGTNCVVLPNTIIQDNVVVASNSTIKGELESGWLYGGNPVQKIKKVYVNG</sequence>
<dbReference type="Pfam" id="PF00132">
    <property type="entry name" value="Hexapep"/>
    <property type="match status" value="1"/>
</dbReference>
<reference evidence="2" key="1">
    <citation type="submission" date="2020-01" db="EMBL/GenBank/DDBJ databases">
        <authorList>
            <person name="Meier V. D."/>
            <person name="Meier V D."/>
        </authorList>
    </citation>
    <scope>NUCLEOTIDE SEQUENCE</scope>
    <source>
        <strain evidence="2">HLG_WM_MAG_02</strain>
    </source>
</reference>
<gene>
    <name evidence="2" type="ORF">HELGO_WM30966</name>
</gene>
<accession>A0A6S6SQQ8</accession>
<proteinExistence type="inferred from homology"/>
<comment type="similarity">
    <text evidence="1">Belongs to the transferase hexapeptide repeat family.</text>
</comment>
<protein>
    <recommendedName>
        <fullName evidence="3">Acyltransferase</fullName>
    </recommendedName>
</protein>